<sequence>MTLKKQPPPKNRRGLNFFNSAPVFRNHRNGRYLKQGALLAGGFPLTVGGTAPVLHRISVPFNPIKRGASGKYFYSFINQKLLYDVCL</sequence>
<gene>
    <name evidence="1" type="ORF">Dm11a5_1010</name>
</gene>
<reference evidence="1 2" key="1">
    <citation type="submission" date="2015-03" db="EMBL/GenBank/DDBJ databases">
        <title>Genomic characterization of Dehalococcoides mccartyi strain 11a5, an unusal plasmid-containing chloroethene dechlorinator.</title>
        <authorList>
            <person name="Zhao S."/>
            <person name="Ding C."/>
            <person name="He J."/>
        </authorList>
    </citation>
    <scope>NUCLEOTIDE SEQUENCE [LARGE SCALE GENOMIC DNA]</scope>
    <source>
        <strain evidence="1 2">11a5</strain>
    </source>
</reference>
<accession>A0A142VAH0</accession>
<proteinExistence type="predicted"/>
<dbReference type="PATRIC" id="fig|61435.13.peg.1026"/>
<evidence type="ECO:0000313" key="1">
    <source>
        <dbReference type="EMBL" id="AMU86836.1"/>
    </source>
</evidence>
<dbReference type="EMBL" id="CP011127">
    <property type="protein sequence ID" value="AMU86836.1"/>
    <property type="molecule type" value="Genomic_DNA"/>
</dbReference>
<name>A0A142VAH0_9CHLR</name>
<evidence type="ECO:0000313" key="2">
    <source>
        <dbReference type="Proteomes" id="UP000076394"/>
    </source>
</evidence>
<dbReference type="AlphaFoldDB" id="A0A142VAH0"/>
<dbReference type="Proteomes" id="UP000076394">
    <property type="component" value="Chromosome"/>
</dbReference>
<organism evidence="1 2">
    <name type="scientific">Dehalococcoides mccartyi</name>
    <dbReference type="NCBI Taxonomy" id="61435"/>
    <lineage>
        <taxon>Bacteria</taxon>
        <taxon>Bacillati</taxon>
        <taxon>Chloroflexota</taxon>
        <taxon>Dehalococcoidia</taxon>
        <taxon>Dehalococcoidales</taxon>
        <taxon>Dehalococcoidaceae</taxon>
        <taxon>Dehalococcoides</taxon>
    </lineage>
</organism>
<protein>
    <submittedName>
        <fullName evidence="1">Uncharacterized protein</fullName>
    </submittedName>
</protein>